<gene>
    <name evidence="2" type="ORF">SDC9_159176</name>
</gene>
<dbReference type="EMBL" id="VSSQ01058140">
    <property type="protein sequence ID" value="MPN11868.1"/>
    <property type="molecule type" value="Genomic_DNA"/>
</dbReference>
<evidence type="ECO:0000313" key="2">
    <source>
        <dbReference type="EMBL" id="MPN11868.1"/>
    </source>
</evidence>
<proteinExistence type="predicted"/>
<accession>A0A645FBX9</accession>
<feature type="compositionally biased region" description="Basic and acidic residues" evidence="1">
    <location>
        <begin position="31"/>
        <end position="81"/>
    </location>
</feature>
<feature type="region of interest" description="Disordered" evidence="1">
    <location>
        <begin position="31"/>
        <end position="129"/>
    </location>
</feature>
<organism evidence="2">
    <name type="scientific">bioreactor metagenome</name>
    <dbReference type="NCBI Taxonomy" id="1076179"/>
    <lineage>
        <taxon>unclassified sequences</taxon>
        <taxon>metagenomes</taxon>
        <taxon>ecological metagenomes</taxon>
    </lineage>
</organism>
<reference evidence="2" key="1">
    <citation type="submission" date="2019-08" db="EMBL/GenBank/DDBJ databases">
        <authorList>
            <person name="Kucharzyk K."/>
            <person name="Murdoch R.W."/>
            <person name="Higgins S."/>
            <person name="Loffler F."/>
        </authorList>
    </citation>
    <scope>NUCLEOTIDE SEQUENCE</scope>
</reference>
<dbReference type="AlphaFoldDB" id="A0A645FBX9"/>
<comment type="caution">
    <text evidence="2">The sequence shown here is derived from an EMBL/GenBank/DDBJ whole genome shotgun (WGS) entry which is preliminary data.</text>
</comment>
<protein>
    <submittedName>
        <fullName evidence="2">Uncharacterized protein</fullName>
    </submittedName>
</protein>
<evidence type="ECO:0000256" key="1">
    <source>
        <dbReference type="SAM" id="MobiDB-lite"/>
    </source>
</evidence>
<name>A0A645FBX9_9ZZZZ</name>
<sequence length="129" mass="14849">MQPVHYIKGRASHHSAVRFLMLEDLRERRLGEDRRHSEEGRDPHPEDGPGAAHRDGGRRAREVSRSHLSRDRRGEGLERTHAVLARPFSKEVDASEDRLECLGELSDLDELEPDREVKSRTAEKRDKTP</sequence>
<feature type="compositionally biased region" description="Basic and acidic residues" evidence="1">
    <location>
        <begin position="114"/>
        <end position="129"/>
    </location>
</feature>
<feature type="compositionally biased region" description="Basic and acidic residues" evidence="1">
    <location>
        <begin position="88"/>
        <end position="101"/>
    </location>
</feature>